<feature type="region of interest" description="Disordered" evidence="1">
    <location>
        <begin position="1"/>
        <end position="29"/>
    </location>
</feature>
<feature type="compositionally biased region" description="Pro residues" evidence="1">
    <location>
        <begin position="1"/>
        <end position="11"/>
    </location>
</feature>
<organism evidence="3 4">
    <name type="scientific">Pedococcus aerophilus</name>
    <dbReference type="NCBI Taxonomy" id="436356"/>
    <lineage>
        <taxon>Bacteria</taxon>
        <taxon>Bacillati</taxon>
        <taxon>Actinomycetota</taxon>
        <taxon>Actinomycetes</taxon>
        <taxon>Micrococcales</taxon>
        <taxon>Intrasporangiaceae</taxon>
        <taxon>Pedococcus</taxon>
    </lineage>
</organism>
<name>A0ABP6H9Q5_9MICO</name>
<keyword evidence="2" id="KW-0472">Membrane</keyword>
<evidence type="ECO:0000256" key="1">
    <source>
        <dbReference type="SAM" id="MobiDB-lite"/>
    </source>
</evidence>
<feature type="transmembrane region" description="Helical" evidence="2">
    <location>
        <begin position="46"/>
        <end position="69"/>
    </location>
</feature>
<evidence type="ECO:0000313" key="3">
    <source>
        <dbReference type="EMBL" id="GAA2738743.1"/>
    </source>
</evidence>
<keyword evidence="2" id="KW-0812">Transmembrane</keyword>
<dbReference type="EMBL" id="BAAARN010000004">
    <property type="protein sequence ID" value="GAA2738743.1"/>
    <property type="molecule type" value="Genomic_DNA"/>
</dbReference>
<feature type="compositionally biased region" description="Low complexity" evidence="1">
    <location>
        <begin position="12"/>
        <end position="29"/>
    </location>
</feature>
<proteinExistence type="predicted"/>
<evidence type="ECO:0000313" key="4">
    <source>
        <dbReference type="Proteomes" id="UP001501326"/>
    </source>
</evidence>
<keyword evidence="2" id="KW-1133">Transmembrane helix</keyword>
<accession>A0ABP6H9Q5</accession>
<reference evidence="4" key="1">
    <citation type="journal article" date="2019" name="Int. J. Syst. Evol. Microbiol.">
        <title>The Global Catalogue of Microorganisms (GCM) 10K type strain sequencing project: providing services to taxonomists for standard genome sequencing and annotation.</title>
        <authorList>
            <consortium name="The Broad Institute Genomics Platform"/>
            <consortium name="The Broad Institute Genome Sequencing Center for Infectious Disease"/>
            <person name="Wu L."/>
            <person name="Ma J."/>
        </authorList>
    </citation>
    <scope>NUCLEOTIDE SEQUENCE [LARGE SCALE GENOMIC DNA]</scope>
    <source>
        <strain evidence="4">JCM 16378</strain>
    </source>
</reference>
<dbReference type="Proteomes" id="UP001501326">
    <property type="component" value="Unassembled WGS sequence"/>
</dbReference>
<gene>
    <name evidence="3" type="ORF">GCM10009867_31470</name>
</gene>
<dbReference type="RefSeq" id="WP_344195153.1">
    <property type="nucleotide sequence ID" value="NZ_BAAARN010000004.1"/>
</dbReference>
<keyword evidence="4" id="KW-1185">Reference proteome</keyword>
<protein>
    <submittedName>
        <fullName evidence="3">Uncharacterized protein</fullName>
    </submittedName>
</protein>
<comment type="caution">
    <text evidence="3">The sequence shown here is derived from an EMBL/GenBank/DDBJ whole genome shotgun (WGS) entry which is preliminary data.</text>
</comment>
<evidence type="ECO:0000256" key="2">
    <source>
        <dbReference type="SAM" id="Phobius"/>
    </source>
</evidence>
<sequence>MSQPPSPPTPPGVWATPTTGQHPTGGHQQHAVLPQTGVQRGSSLPLWLAGGALLVALVALAVAVVALLVPFGAGGFGGDPSDFAGGYGEYDGTVPGAVVGQQLSGDRIAYAVVDSLLLDGAEVEPGGVQCQTVLRLDEGSAADCHGTVDGDEEWSGWIEFYGAPGEFTLYLD</sequence>